<comment type="subunit">
    <text evidence="10">The RNAP catalytic core consists of 2 alpha, 1 beta, 1 beta' and 1 omega subunit. When a sigma factor is associated with the core the holoenzyme is formed, which can initiate transcription.</text>
</comment>
<dbReference type="PANTHER" id="PTHR34476:SF1">
    <property type="entry name" value="DNA-DIRECTED RNA POLYMERASE SUBUNIT OMEGA"/>
    <property type="match status" value="1"/>
</dbReference>
<evidence type="ECO:0000256" key="6">
    <source>
        <dbReference type="ARBA" id="ARBA00022695"/>
    </source>
</evidence>
<evidence type="ECO:0000256" key="4">
    <source>
        <dbReference type="ARBA" id="ARBA00022478"/>
    </source>
</evidence>
<reference evidence="12 13" key="1">
    <citation type="journal article" date="2016" name="Appl. Environ. Microbiol.">
        <title>Function and Phylogeny of Bacterial Butyryl Coenzyme A:Acetate Transferases and Their Diversity in the Proximal Colon of Swine.</title>
        <authorList>
            <person name="Trachsel J."/>
            <person name="Bayles D.O."/>
            <person name="Looft T."/>
            <person name="Levine U.Y."/>
            <person name="Allen H.K."/>
        </authorList>
    </citation>
    <scope>NUCLEOTIDE SEQUENCE [LARGE SCALE GENOMIC DNA]</scope>
    <source>
        <strain evidence="12 13">68-3-10</strain>
    </source>
</reference>
<evidence type="ECO:0000256" key="11">
    <source>
        <dbReference type="SAM" id="MobiDB-lite"/>
    </source>
</evidence>
<dbReference type="EC" id="2.7.7.6" evidence="2 10"/>
<dbReference type="GO" id="GO:0006351">
    <property type="term" value="P:DNA-templated transcription"/>
    <property type="evidence" value="ECO:0007669"/>
    <property type="project" value="UniProtKB-UniRule"/>
</dbReference>
<evidence type="ECO:0000313" key="12">
    <source>
        <dbReference type="EMBL" id="OLR55400.1"/>
    </source>
</evidence>
<dbReference type="GO" id="GO:0003899">
    <property type="term" value="F:DNA-directed RNA polymerase activity"/>
    <property type="evidence" value="ECO:0007669"/>
    <property type="project" value="UniProtKB-UniRule"/>
</dbReference>
<dbReference type="Pfam" id="PF01192">
    <property type="entry name" value="RNA_pol_Rpb6"/>
    <property type="match status" value="1"/>
</dbReference>
<keyword evidence="4 10" id="KW-0240">DNA-directed RNA polymerase</keyword>
<dbReference type="EMBL" id="MJIE01000001">
    <property type="protein sequence ID" value="OLR55400.1"/>
    <property type="molecule type" value="Genomic_DNA"/>
</dbReference>
<comment type="similarity">
    <text evidence="1 10">Belongs to the RNA polymerase subunit omega family.</text>
</comment>
<keyword evidence="7 10" id="KW-0804">Transcription</keyword>
<dbReference type="SUPFAM" id="SSF63562">
    <property type="entry name" value="RPB6/omega subunit-like"/>
    <property type="match status" value="1"/>
</dbReference>
<dbReference type="OrthoDB" id="9815459at2"/>
<dbReference type="Proteomes" id="UP000187404">
    <property type="component" value="Unassembled WGS sequence"/>
</dbReference>
<evidence type="ECO:0000256" key="5">
    <source>
        <dbReference type="ARBA" id="ARBA00022679"/>
    </source>
</evidence>
<name>A0A1Q9JGP4_9FIRM</name>
<evidence type="ECO:0000256" key="10">
    <source>
        <dbReference type="HAMAP-Rule" id="MF_00366"/>
    </source>
</evidence>
<evidence type="ECO:0000256" key="1">
    <source>
        <dbReference type="ARBA" id="ARBA00006711"/>
    </source>
</evidence>
<keyword evidence="6 10" id="KW-0548">Nucleotidyltransferase</keyword>
<dbReference type="NCBIfam" id="TIGR00690">
    <property type="entry name" value="rpoZ"/>
    <property type="match status" value="1"/>
</dbReference>
<gene>
    <name evidence="10" type="primary">rpoZ</name>
    <name evidence="12" type="ORF">BHK98_04575</name>
</gene>
<evidence type="ECO:0000256" key="3">
    <source>
        <dbReference type="ARBA" id="ARBA00013725"/>
    </source>
</evidence>
<evidence type="ECO:0000256" key="8">
    <source>
        <dbReference type="ARBA" id="ARBA00029924"/>
    </source>
</evidence>
<dbReference type="RefSeq" id="WP_075712395.1">
    <property type="nucleotide sequence ID" value="NZ_MJIE01000001.1"/>
</dbReference>
<dbReference type="HAMAP" id="MF_00366">
    <property type="entry name" value="RNApol_bact_RpoZ"/>
    <property type="match status" value="1"/>
</dbReference>
<dbReference type="AlphaFoldDB" id="A0A1Q9JGP4"/>
<accession>A0A1Q9JGP4</accession>
<evidence type="ECO:0000256" key="2">
    <source>
        <dbReference type="ARBA" id="ARBA00012418"/>
    </source>
</evidence>
<evidence type="ECO:0000256" key="9">
    <source>
        <dbReference type="ARBA" id="ARBA00048552"/>
    </source>
</evidence>
<sequence length="119" mass="13090">MLYPSINEIRKKADSRYTIAILAAKRARDLIDGKPALTEDAHCDRPVSIAAWEIAEGLITYERDETASDVEFEDPADDAELRDAAPAEKFSEEEPSAEDGAQGEELPEEELPEEPGASE</sequence>
<dbReference type="InterPro" id="IPR006110">
    <property type="entry name" value="Pol_omega/Rpo6/RPB6"/>
</dbReference>
<dbReference type="InterPro" id="IPR003716">
    <property type="entry name" value="DNA-dir_RNA_pol_omega"/>
</dbReference>
<dbReference type="Gene3D" id="3.90.940.10">
    <property type="match status" value="1"/>
</dbReference>
<dbReference type="GO" id="GO:0000428">
    <property type="term" value="C:DNA-directed RNA polymerase complex"/>
    <property type="evidence" value="ECO:0007669"/>
    <property type="project" value="UniProtKB-KW"/>
</dbReference>
<dbReference type="SMART" id="SM01409">
    <property type="entry name" value="RNA_pol_Rpb6"/>
    <property type="match status" value="1"/>
</dbReference>
<dbReference type="PANTHER" id="PTHR34476">
    <property type="entry name" value="DNA-DIRECTED RNA POLYMERASE SUBUNIT OMEGA"/>
    <property type="match status" value="1"/>
</dbReference>
<organism evidence="12 13">
    <name type="scientific">Hornefia porci</name>
    <dbReference type="NCBI Taxonomy" id="2652292"/>
    <lineage>
        <taxon>Bacteria</taxon>
        <taxon>Bacillati</taxon>
        <taxon>Bacillota</taxon>
        <taxon>Clostridia</taxon>
        <taxon>Peptostreptococcales</taxon>
        <taxon>Anaerovoracaceae</taxon>
        <taxon>Hornefia</taxon>
    </lineage>
</organism>
<comment type="caution">
    <text evidence="12">The sequence shown here is derived from an EMBL/GenBank/DDBJ whole genome shotgun (WGS) entry which is preliminary data.</text>
</comment>
<proteinExistence type="inferred from homology"/>
<dbReference type="STRING" id="1261640.BHK98_04575"/>
<evidence type="ECO:0000313" key="13">
    <source>
        <dbReference type="Proteomes" id="UP000187404"/>
    </source>
</evidence>
<comment type="catalytic activity">
    <reaction evidence="9 10">
        <text>RNA(n) + a ribonucleoside 5'-triphosphate = RNA(n+1) + diphosphate</text>
        <dbReference type="Rhea" id="RHEA:21248"/>
        <dbReference type="Rhea" id="RHEA-COMP:14527"/>
        <dbReference type="Rhea" id="RHEA-COMP:17342"/>
        <dbReference type="ChEBI" id="CHEBI:33019"/>
        <dbReference type="ChEBI" id="CHEBI:61557"/>
        <dbReference type="ChEBI" id="CHEBI:140395"/>
        <dbReference type="EC" id="2.7.7.6"/>
    </reaction>
</comment>
<dbReference type="GO" id="GO:0003677">
    <property type="term" value="F:DNA binding"/>
    <property type="evidence" value="ECO:0007669"/>
    <property type="project" value="UniProtKB-UniRule"/>
</dbReference>
<feature type="compositionally biased region" description="Acidic residues" evidence="11">
    <location>
        <begin position="93"/>
        <end position="113"/>
    </location>
</feature>
<feature type="compositionally biased region" description="Basic and acidic residues" evidence="11">
    <location>
        <begin position="79"/>
        <end position="92"/>
    </location>
</feature>
<feature type="region of interest" description="Disordered" evidence="11">
    <location>
        <begin position="64"/>
        <end position="119"/>
    </location>
</feature>
<comment type="function">
    <text evidence="10">Promotes RNA polymerase assembly. Latches the N- and C-terminal regions of the beta' subunit thereby facilitating its interaction with the beta and alpha subunits.</text>
</comment>
<keyword evidence="13" id="KW-1185">Reference proteome</keyword>
<protein>
    <recommendedName>
        <fullName evidence="3 10">DNA-directed RNA polymerase subunit omega</fullName>
        <shortName evidence="10">RNAP omega subunit</shortName>
        <ecNumber evidence="2 10">2.7.7.6</ecNumber>
    </recommendedName>
    <alternativeName>
        <fullName evidence="10">RNA polymerase omega subunit</fullName>
    </alternativeName>
    <alternativeName>
        <fullName evidence="8 10">Transcriptase subunit omega</fullName>
    </alternativeName>
</protein>
<feature type="compositionally biased region" description="Acidic residues" evidence="11">
    <location>
        <begin position="67"/>
        <end position="78"/>
    </location>
</feature>
<keyword evidence="5 10" id="KW-0808">Transferase</keyword>
<evidence type="ECO:0000256" key="7">
    <source>
        <dbReference type="ARBA" id="ARBA00023163"/>
    </source>
</evidence>
<dbReference type="InterPro" id="IPR036161">
    <property type="entry name" value="RPB6/omega-like_sf"/>
</dbReference>